<sequence length="500" mass="55936">MADSNGFLGLSTESRGLATYLLATGVLLATFVLYRAYFDRLQNVPGPLICRLTSLLDWYHSYIGDESKWIDTLHAKYGPIIRIAPNEVVISEGQALAPIYSEKGGFLKAPCYKNFDSEGHETIFSALDPKHRAVRSKAVMPMFSTANLRARSDAIEGCVNDLVERLKKEANQSRLAAKETGKPSPVNVLQMSRRLAIDAVCSYLFGLQYGGVHEQSTKLSASNYVDSIVAFGRFFFLPTWLFQPILLISEYLQPPDAQSQESVEGFTKPLVSTSQESDNTYQSRLLKAGITEHETDVQMKDVIFAGTDTTGTNFGSLLFQLAKHPDIHATLREEILTAEKEDPEYNPQNLKYLDAVLREGLRTSMANPTRFPRQVPPQGFLYTSPSTTKTYSLPSGTLVGLSPYTLHLNPAVFPDPHAFKPERWLDDRATPEMYRDWIPFGLGPRQCIARNLAMVELCLATRAVVRSGVLEGARPVEERLEVLEWFNAKVKGERIDLVWD</sequence>
<dbReference type="PANTHER" id="PTHR24305:SF156">
    <property type="entry name" value="P450, PUTATIVE (EUROFUNG)-RELATED"/>
    <property type="match status" value="1"/>
</dbReference>
<keyword evidence="6" id="KW-0472">Membrane</keyword>
<dbReference type="SUPFAM" id="SSF48264">
    <property type="entry name" value="Cytochrome P450"/>
    <property type="match status" value="1"/>
</dbReference>
<keyword evidence="4 5" id="KW-0408">Iron</keyword>
<dbReference type="Proteomes" id="UP001305779">
    <property type="component" value="Unassembled WGS sequence"/>
</dbReference>
<dbReference type="CDD" id="cd11062">
    <property type="entry name" value="CYP58-like"/>
    <property type="match status" value="1"/>
</dbReference>
<evidence type="ECO:0000256" key="6">
    <source>
        <dbReference type="SAM" id="Phobius"/>
    </source>
</evidence>
<keyword evidence="5" id="KW-0560">Oxidoreductase</keyword>
<dbReference type="InterPro" id="IPR050121">
    <property type="entry name" value="Cytochrome_P450_monoxygenase"/>
</dbReference>
<dbReference type="InterPro" id="IPR002403">
    <property type="entry name" value="Cyt_P450_E_grp-IV"/>
</dbReference>
<dbReference type="PROSITE" id="PS00086">
    <property type="entry name" value="CYTOCHROME_P450"/>
    <property type="match status" value="1"/>
</dbReference>
<keyword evidence="8" id="KW-1185">Reference proteome</keyword>
<keyword evidence="6" id="KW-0812">Transmembrane</keyword>
<dbReference type="PRINTS" id="PR00465">
    <property type="entry name" value="EP450IV"/>
</dbReference>
<keyword evidence="3 5" id="KW-0479">Metal-binding</keyword>
<dbReference type="Gene3D" id="1.10.630.10">
    <property type="entry name" value="Cytochrome P450"/>
    <property type="match status" value="1"/>
</dbReference>
<gene>
    <name evidence="7" type="ORF">PRZ48_008514</name>
</gene>
<comment type="caution">
    <text evidence="7">The sequence shown here is derived from an EMBL/GenBank/DDBJ whole genome shotgun (WGS) entry which is preliminary data.</text>
</comment>
<dbReference type="EMBL" id="JAXOVC010000006">
    <property type="protein sequence ID" value="KAK4500325.1"/>
    <property type="molecule type" value="Genomic_DNA"/>
</dbReference>
<evidence type="ECO:0000313" key="7">
    <source>
        <dbReference type="EMBL" id="KAK4500325.1"/>
    </source>
</evidence>
<dbReference type="PRINTS" id="PR00385">
    <property type="entry name" value="P450"/>
</dbReference>
<dbReference type="PANTHER" id="PTHR24305">
    <property type="entry name" value="CYTOCHROME P450"/>
    <property type="match status" value="1"/>
</dbReference>
<proteinExistence type="inferred from homology"/>
<evidence type="ECO:0000256" key="3">
    <source>
        <dbReference type="ARBA" id="ARBA00022723"/>
    </source>
</evidence>
<keyword evidence="5" id="KW-0503">Monooxygenase</keyword>
<evidence type="ECO:0000256" key="4">
    <source>
        <dbReference type="ARBA" id="ARBA00023004"/>
    </source>
</evidence>
<comment type="similarity">
    <text evidence="2 5">Belongs to the cytochrome P450 family.</text>
</comment>
<evidence type="ECO:0000256" key="1">
    <source>
        <dbReference type="ARBA" id="ARBA00001971"/>
    </source>
</evidence>
<comment type="cofactor">
    <cofactor evidence="1">
        <name>heme</name>
        <dbReference type="ChEBI" id="CHEBI:30413"/>
    </cofactor>
</comment>
<organism evidence="7 8">
    <name type="scientific">Zasmidium cellare</name>
    <name type="common">Wine cellar mold</name>
    <name type="synonym">Racodium cellare</name>
    <dbReference type="NCBI Taxonomy" id="395010"/>
    <lineage>
        <taxon>Eukaryota</taxon>
        <taxon>Fungi</taxon>
        <taxon>Dikarya</taxon>
        <taxon>Ascomycota</taxon>
        <taxon>Pezizomycotina</taxon>
        <taxon>Dothideomycetes</taxon>
        <taxon>Dothideomycetidae</taxon>
        <taxon>Mycosphaerellales</taxon>
        <taxon>Mycosphaerellaceae</taxon>
        <taxon>Zasmidium</taxon>
    </lineage>
</organism>
<dbReference type="InterPro" id="IPR017972">
    <property type="entry name" value="Cyt_P450_CS"/>
</dbReference>
<dbReference type="Pfam" id="PF00067">
    <property type="entry name" value="p450"/>
    <property type="match status" value="1"/>
</dbReference>
<reference evidence="7 8" key="1">
    <citation type="journal article" date="2023" name="G3 (Bethesda)">
        <title>A chromosome-level genome assembly of Zasmidium syzygii isolated from banana leaves.</title>
        <authorList>
            <person name="van Westerhoven A.C."/>
            <person name="Mehrabi R."/>
            <person name="Talebi R."/>
            <person name="Steentjes M.B.F."/>
            <person name="Corcolon B."/>
            <person name="Chong P.A."/>
            <person name="Kema G.H.J."/>
            <person name="Seidl M.F."/>
        </authorList>
    </citation>
    <scope>NUCLEOTIDE SEQUENCE [LARGE SCALE GENOMIC DNA]</scope>
    <source>
        <strain evidence="7 8">P124</strain>
    </source>
</reference>
<protein>
    <recommendedName>
        <fullName evidence="9">Cytochrome P450</fullName>
    </recommendedName>
</protein>
<dbReference type="InterPro" id="IPR001128">
    <property type="entry name" value="Cyt_P450"/>
</dbReference>
<evidence type="ECO:0008006" key="9">
    <source>
        <dbReference type="Google" id="ProtNLM"/>
    </source>
</evidence>
<evidence type="ECO:0000256" key="2">
    <source>
        <dbReference type="ARBA" id="ARBA00010617"/>
    </source>
</evidence>
<evidence type="ECO:0000313" key="8">
    <source>
        <dbReference type="Proteomes" id="UP001305779"/>
    </source>
</evidence>
<keyword evidence="6" id="KW-1133">Transmembrane helix</keyword>
<feature type="transmembrane region" description="Helical" evidence="6">
    <location>
        <begin position="20"/>
        <end position="38"/>
    </location>
</feature>
<name>A0ABR0EGQ3_ZASCE</name>
<keyword evidence="5" id="KW-0349">Heme</keyword>
<accession>A0ABR0EGQ3</accession>
<dbReference type="InterPro" id="IPR036396">
    <property type="entry name" value="Cyt_P450_sf"/>
</dbReference>
<evidence type="ECO:0000256" key="5">
    <source>
        <dbReference type="RuleBase" id="RU000461"/>
    </source>
</evidence>